<evidence type="ECO:0000313" key="2">
    <source>
        <dbReference type="Proteomes" id="UP000467840"/>
    </source>
</evidence>
<protein>
    <submittedName>
        <fullName evidence="1">Uncharacterized protein</fullName>
    </submittedName>
</protein>
<comment type="caution">
    <text evidence="1">The sequence shown here is derived from an EMBL/GenBank/DDBJ whole genome shotgun (WGS) entry which is preliminary data.</text>
</comment>
<proteinExistence type="predicted"/>
<organism evidence="1 2">
    <name type="scientific">Hevea brasiliensis</name>
    <name type="common">Para rubber tree</name>
    <name type="synonym">Siphonia brasiliensis</name>
    <dbReference type="NCBI Taxonomy" id="3981"/>
    <lineage>
        <taxon>Eukaryota</taxon>
        <taxon>Viridiplantae</taxon>
        <taxon>Streptophyta</taxon>
        <taxon>Embryophyta</taxon>
        <taxon>Tracheophyta</taxon>
        <taxon>Spermatophyta</taxon>
        <taxon>Magnoliopsida</taxon>
        <taxon>eudicotyledons</taxon>
        <taxon>Gunneridae</taxon>
        <taxon>Pentapetalae</taxon>
        <taxon>rosids</taxon>
        <taxon>fabids</taxon>
        <taxon>Malpighiales</taxon>
        <taxon>Euphorbiaceae</taxon>
        <taxon>Crotonoideae</taxon>
        <taxon>Micrandreae</taxon>
        <taxon>Hevea</taxon>
    </lineage>
</organism>
<keyword evidence="2" id="KW-1185">Reference proteome</keyword>
<dbReference type="Proteomes" id="UP000467840">
    <property type="component" value="Chromosome 4"/>
</dbReference>
<dbReference type="EMBL" id="JAAGAX010000010">
    <property type="protein sequence ID" value="KAF2300586.1"/>
    <property type="molecule type" value="Genomic_DNA"/>
</dbReference>
<dbReference type="AlphaFoldDB" id="A0A6A6LKL5"/>
<evidence type="ECO:0000313" key="1">
    <source>
        <dbReference type="EMBL" id="KAF2300586.1"/>
    </source>
</evidence>
<reference evidence="1 2" key="1">
    <citation type="journal article" date="2020" name="Mol. Plant">
        <title>The Chromosome-Based Rubber Tree Genome Provides New Insights into Spurge Genome Evolution and Rubber Biosynthesis.</title>
        <authorList>
            <person name="Liu J."/>
            <person name="Shi C."/>
            <person name="Shi C.C."/>
            <person name="Li W."/>
            <person name="Zhang Q.J."/>
            <person name="Zhang Y."/>
            <person name="Li K."/>
            <person name="Lu H.F."/>
            <person name="Shi C."/>
            <person name="Zhu S.T."/>
            <person name="Xiao Z.Y."/>
            <person name="Nan H."/>
            <person name="Yue Y."/>
            <person name="Zhu X.G."/>
            <person name="Wu Y."/>
            <person name="Hong X.N."/>
            <person name="Fan G.Y."/>
            <person name="Tong Y."/>
            <person name="Zhang D."/>
            <person name="Mao C.L."/>
            <person name="Liu Y.L."/>
            <person name="Hao S.J."/>
            <person name="Liu W.Q."/>
            <person name="Lv M.Q."/>
            <person name="Zhang H.B."/>
            <person name="Liu Y."/>
            <person name="Hu-Tang G.R."/>
            <person name="Wang J.P."/>
            <person name="Wang J.H."/>
            <person name="Sun Y.H."/>
            <person name="Ni S.B."/>
            <person name="Chen W.B."/>
            <person name="Zhang X.C."/>
            <person name="Jiao Y.N."/>
            <person name="Eichler E.E."/>
            <person name="Li G.H."/>
            <person name="Liu X."/>
            <person name="Gao L.Z."/>
        </authorList>
    </citation>
    <scope>NUCLEOTIDE SEQUENCE [LARGE SCALE GENOMIC DNA]</scope>
    <source>
        <strain evidence="2">cv. GT1</strain>
        <tissue evidence="1">Leaf</tissue>
    </source>
</reference>
<accession>A0A6A6LKL5</accession>
<gene>
    <name evidence="1" type="ORF">GH714_014177</name>
</gene>
<sequence length="116" mass="12182">MAFTGTRAGAGAAAAGGGGGLQQVLLLGQELQKVIGLGFWSSGGREGAMKMRTGIVPSCLRELRVPPLRPENAPSLGAKMVAPLLVLLSSKNNSVSTWVDFNKRTNTVKWLAFQES</sequence>
<name>A0A6A6LKL5_HEVBR</name>